<dbReference type="RefSeq" id="XP_024081974.1">
    <property type="nucleotide sequence ID" value="XM_024226206.1"/>
</dbReference>
<evidence type="ECO:0000256" key="1">
    <source>
        <dbReference type="SAM" id="Phobius"/>
    </source>
</evidence>
<feature type="transmembrane region" description="Helical" evidence="1">
    <location>
        <begin position="97"/>
        <end position="118"/>
    </location>
</feature>
<dbReference type="PANTHER" id="PTHR36694">
    <property type="entry name" value="PASIFLORA 1, ISOFORM A-RELATED"/>
    <property type="match status" value="1"/>
</dbReference>
<keyword evidence="1" id="KW-0812">Transmembrane</keyword>
<feature type="transmembrane region" description="Helical" evidence="1">
    <location>
        <begin position="66"/>
        <end position="85"/>
    </location>
</feature>
<dbReference type="PANTHER" id="PTHR36694:SF11">
    <property type="entry name" value="LP21121P-RELATED"/>
    <property type="match status" value="1"/>
</dbReference>
<accession>A0A8I6SIV0</accession>
<dbReference type="GeneID" id="112126669"/>
<keyword evidence="1" id="KW-1133">Transmembrane helix</keyword>
<keyword evidence="3" id="KW-1185">Reference proteome</keyword>
<proteinExistence type="predicted"/>
<sequence length="160" mass="17944">MEKFPTVSKCCCCCSLCTGSKLIGYCFAINALNSILYYSLLLAGYVYFKKQAVETFSDSIGLKTVWVIQIIVQLINFGSAILLLIGISQKSRYLMKIWIIITLVFIIVETIVNAIESYFTEPSIAVQLLAIIIRFVLTDIITLYFVCVVNSYSLSLDSED</sequence>
<protein>
    <submittedName>
        <fullName evidence="2">Uncharacterized protein</fullName>
    </submittedName>
</protein>
<evidence type="ECO:0000313" key="3">
    <source>
        <dbReference type="Proteomes" id="UP000494040"/>
    </source>
</evidence>
<dbReference type="EnsemblMetazoa" id="XM_024226206.1">
    <property type="protein sequence ID" value="XP_024081974.1"/>
    <property type="gene ID" value="LOC112126669"/>
</dbReference>
<organism evidence="2 3">
    <name type="scientific">Cimex lectularius</name>
    <name type="common">Bed bug</name>
    <name type="synonym">Acanthia lectularia</name>
    <dbReference type="NCBI Taxonomy" id="79782"/>
    <lineage>
        <taxon>Eukaryota</taxon>
        <taxon>Metazoa</taxon>
        <taxon>Ecdysozoa</taxon>
        <taxon>Arthropoda</taxon>
        <taxon>Hexapoda</taxon>
        <taxon>Insecta</taxon>
        <taxon>Pterygota</taxon>
        <taxon>Neoptera</taxon>
        <taxon>Paraneoptera</taxon>
        <taxon>Hemiptera</taxon>
        <taxon>Heteroptera</taxon>
        <taxon>Panheteroptera</taxon>
        <taxon>Cimicomorpha</taxon>
        <taxon>Cimicidae</taxon>
        <taxon>Cimex</taxon>
    </lineage>
</organism>
<feature type="transmembrane region" description="Helical" evidence="1">
    <location>
        <begin position="25"/>
        <end position="46"/>
    </location>
</feature>
<dbReference type="AlphaFoldDB" id="A0A8I6SIV0"/>
<feature type="transmembrane region" description="Helical" evidence="1">
    <location>
        <begin position="124"/>
        <end position="146"/>
    </location>
</feature>
<keyword evidence="1" id="KW-0472">Membrane</keyword>
<evidence type="ECO:0000313" key="2">
    <source>
        <dbReference type="EnsemblMetazoa" id="XP_024081974.1"/>
    </source>
</evidence>
<dbReference type="KEGG" id="clec:112126669"/>
<reference evidence="2" key="1">
    <citation type="submission" date="2022-01" db="UniProtKB">
        <authorList>
            <consortium name="EnsemblMetazoa"/>
        </authorList>
    </citation>
    <scope>IDENTIFICATION</scope>
</reference>
<name>A0A8I6SIV0_CIMLE</name>
<dbReference type="Proteomes" id="UP000494040">
    <property type="component" value="Unassembled WGS sequence"/>
</dbReference>